<organism evidence="2 3">
    <name type="scientific">Roseivivax isoporae LMG 25204</name>
    <dbReference type="NCBI Taxonomy" id="1449351"/>
    <lineage>
        <taxon>Bacteria</taxon>
        <taxon>Pseudomonadati</taxon>
        <taxon>Pseudomonadota</taxon>
        <taxon>Alphaproteobacteria</taxon>
        <taxon>Rhodobacterales</taxon>
        <taxon>Roseobacteraceae</taxon>
        <taxon>Roseivivax</taxon>
    </lineage>
</organism>
<dbReference type="EMBL" id="JAME01000001">
    <property type="protein sequence ID" value="ETX31026.1"/>
    <property type="molecule type" value="Genomic_DNA"/>
</dbReference>
<evidence type="ECO:0000313" key="3">
    <source>
        <dbReference type="Proteomes" id="UP000023430"/>
    </source>
</evidence>
<dbReference type="AlphaFoldDB" id="X7FG68"/>
<feature type="transmembrane region" description="Helical" evidence="1">
    <location>
        <begin position="12"/>
        <end position="33"/>
    </location>
</feature>
<keyword evidence="1" id="KW-1133">Transmembrane helix</keyword>
<accession>X7FG68</accession>
<proteinExistence type="predicted"/>
<keyword evidence="3" id="KW-1185">Reference proteome</keyword>
<dbReference type="RefSeq" id="WP_043765383.1">
    <property type="nucleotide sequence ID" value="NZ_JAME01000001.1"/>
</dbReference>
<keyword evidence="1" id="KW-0812">Transmembrane</keyword>
<reference evidence="2 3" key="1">
    <citation type="submission" date="2014-01" db="EMBL/GenBank/DDBJ databases">
        <title>Roseivivax isoporae LMG 25204 Genome Sequencing.</title>
        <authorList>
            <person name="Lai Q."/>
            <person name="Li G."/>
            <person name="Shao Z."/>
        </authorList>
    </citation>
    <scope>NUCLEOTIDE SEQUENCE [LARGE SCALE GENOMIC DNA]</scope>
    <source>
        <strain evidence="2 3">LMG 25204</strain>
    </source>
</reference>
<name>X7FG68_9RHOB</name>
<dbReference type="Proteomes" id="UP000023430">
    <property type="component" value="Unassembled WGS sequence"/>
</dbReference>
<keyword evidence="1" id="KW-0472">Membrane</keyword>
<gene>
    <name evidence="2" type="ORF">RISW2_01090</name>
</gene>
<protein>
    <submittedName>
        <fullName evidence="2">Uncharacterized protein</fullName>
    </submittedName>
</protein>
<feature type="transmembrane region" description="Helical" evidence="1">
    <location>
        <begin position="39"/>
        <end position="57"/>
    </location>
</feature>
<comment type="caution">
    <text evidence="2">The sequence shown here is derived from an EMBL/GenBank/DDBJ whole genome shotgun (WGS) entry which is preliminary data.</text>
</comment>
<evidence type="ECO:0000256" key="1">
    <source>
        <dbReference type="SAM" id="Phobius"/>
    </source>
</evidence>
<dbReference type="eggNOG" id="ENOG5032G09">
    <property type="taxonomic scope" value="Bacteria"/>
</dbReference>
<sequence>MTQTSLRRLQITCFLLVHVPLIAVVAFALASGVGRHLDVVIVAFAATLAAAAGVWKLQGRALAGAAQKST</sequence>
<dbReference type="OrthoDB" id="7873468at2"/>
<evidence type="ECO:0000313" key="2">
    <source>
        <dbReference type="EMBL" id="ETX31026.1"/>
    </source>
</evidence>